<dbReference type="Proteomes" id="UP000237144">
    <property type="component" value="Unassembled WGS sequence"/>
</dbReference>
<sequence>MAPAASKRALSHSQSSQSPSQGSQTRPSKRPRVRGPSTSLPATATSATATKTDAAPPAAAVRSSQSPPKAGASEEPGKTTTTPAPTRSQLPPPRKRTVHPGSLRRLSTGHPARTLKGASDPPDRTREKATLSGAKVGGKSKDLKDRVQAEELWIRRPNRKGARATTHGKQGLGYAGYLKMGVAAFVQRGCTTLTLHALGAAIPLCLSLALAIRDALPGGEPTTTGSGAPEDEPPLVQMEVRTGSKEVQDEITPDDEDDDIVYQTRTISTVSVMLSLSDPLRSSLGAAPAKDAGRFGRSGASMAASRRGRKRGGLNSRGGGGALGGGKG</sequence>
<proteinExistence type="predicted"/>
<keyword evidence="3" id="KW-1185">Reference proteome</keyword>
<dbReference type="GO" id="GO:0003676">
    <property type="term" value="F:nucleic acid binding"/>
    <property type="evidence" value="ECO:0007669"/>
    <property type="project" value="InterPro"/>
</dbReference>
<dbReference type="Gene3D" id="3.30.110.20">
    <property type="entry name" value="Alba-like domain"/>
    <property type="match status" value="1"/>
</dbReference>
<evidence type="ECO:0000313" key="2">
    <source>
        <dbReference type="EMBL" id="POY75693.1"/>
    </source>
</evidence>
<dbReference type="InterPro" id="IPR036882">
    <property type="entry name" value="Alba-like_dom_sf"/>
</dbReference>
<feature type="compositionally biased region" description="Polar residues" evidence="1">
    <location>
        <begin position="78"/>
        <end position="89"/>
    </location>
</feature>
<dbReference type="AlphaFoldDB" id="A0A2S5BG17"/>
<organism evidence="2 3">
    <name type="scientific">Rhodotorula taiwanensis</name>
    <dbReference type="NCBI Taxonomy" id="741276"/>
    <lineage>
        <taxon>Eukaryota</taxon>
        <taxon>Fungi</taxon>
        <taxon>Dikarya</taxon>
        <taxon>Basidiomycota</taxon>
        <taxon>Pucciniomycotina</taxon>
        <taxon>Microbotryomycetes</taxon>
        <taxon>Sporidiobolales</taxon>
        <taxon>Sporidiobolaceae</taxon>
        <taxon>Rhodotorula</taxon>
    </lineage>
</organism>
<feature type="compositionally biased region" description="Gly residues" evidence="1">
    <location>
        <begin position="315"/>
        <end position="328"/>
    </location>
</feature>
<evidence type="ECO:0000313" key="3">
    <source>
        <dbReference type="Proteomes" id="UP000237144"/>
    </source>
</evidence>
<evidence type="ECO:0000256" key="1">
    <source>
        <dbReference type="SAM" id="MobiDB-lite"/>
    </source>
</evidence>
<feature type="region of interest" description="Disordered" evidence="1">
    <location>
        <begin position="285"/>
        <end position="328"/>
    </location>
</feature>
<feature type="compositionally biased region" description="Low complexity" evidence="1">
    <location>
        <begin position="11"/>
        <end position="24"/>
    </location>
</feature>
<feature type="region of interest" description="Disordered" evidence="1">
    <location>
        <begin position="1"/>
        <end position="143"/>
    </location>
</feature>
<reference evidence="2 3" key="1">
    <citation type="journal article" date="2018" name="Front. Microbiol.">
        <title>Prospects for Fungal Bioremediation of Acidic Radioactive Waste Sites: Characterization and Genome Sequence of Rhodotorula taiwanensis MD1149.</title>
        <authorList>
            <person name="Tkavc R."/>
            <person name="Matrosova V.Y."/>
            <person name="Grichenko O.E."/>
            <person name="Gostincar C."/>
            <person name="Volpe R.P."/>
            <person name="Klimenkova P."/>
            <person name="Gaidamakova E.K."/>
            <person name="Zhou C.E."/>
            <person name="Stewart B.J."/>
            <person name="Lyman M.G."/>
            <person name="Malfatti S.A."/>
            <person name="Rubinfeld B."/>
            <person name="Courtot M."/>
            <person name="Singh J."/>
            <person name="Dalgard C.L."/>
            <person name="Hamilton T."/>
            <person name="Frey K.G."/>
            <person name="Gunde-Cimerman N."/>
            <person name="Dugan L."/>
            <person name="Daly M.J."/>
        </authorList>
    </citation>
    <scope>NUCLEOTIDE SEQUENCE [LARGE SCALE GENOMIC DNA]</scope>
    <source>
        <strain evidence="2 3">MD1149</strain>
    </source>
</reference>
<feature type="compositionally biased region" description="Low complexity" evidence="1">
    <location>
        <begin position="36"/>
        <end position="68"/>
    </location>
</feature>
<dbReference type="EMBL" id="PJQD01000013">
    <property type="protein sequence ID" value="POY75693.1"/>
    <property type="molecule type" value="Genomic_DNA"/>
</dbReference>
<protein>
    <submittedName>
        <fullName evidence="2">Uncharacterized protein</fullName>
    </submittedName>
</protein>
<comment type="caution">
    <text evidence="2">The sequence shown here is derived from an EMBL/GenBank/DDBJ whole genome shotgun (WGS) entry which is preliminary data.</text>
</comment>
<gene>
    <name evidence="2" type="ORF">BMF94_1316</name>
</gene>
<accession>A0A2S5BG17</accession>
<dbReference type="OrthoDB" id="416729at2759"/>
<name>A0A2S5BG17_9BASI</name>